<organism evidence="2 3">
    <name type="scientific">Carpediemonas membranifera</name>
    <dbReference type="NCBI Taxonomy" id="201153"/>
    <lineage>
        <taxon>Eukaryota</taxon>
        <taxon>Metamonada</taxon>
        <taxon>Carpediemonas-like organisms</taxon>
        <taxon>Carpediemonas</taxon>
    </lineage>
</organism>
<accession>A0A8J6B1C4</accession>
<keyword evidence="3" id="KW-1185">Reference proteome</keyword>
<proteinExistence type="predicted"/>
<protein>
    <submittedName>
        <fullName evidence="2">Armadillo/beta-catenin-like repeat</fullName>
    </submittedName>
</protein>
<dbReference type="AlphaFoldDB" id="A0A8J6B1C4"/>
<reference evidence="2" key="1">
    <citation type="submission" date="2021-05" db="EMBL/GenBank/DDBJ databases">
        <title>A free-living protist that lacks canonical eukaryotic 1 DNA replication and segregation systems.</title>
        <authorList>
            <person name="Salas-Leiva D.E."/>
            <person name="Tromer E.C."/>
            <person name="Curtis B.A."/>
            <person name="Jerlstrom-Hultqvist J."/>
            <person name="Kolisko M."/>
            <person name="Yi Z."/>
            <person name="Salas-Leiva J.S."/>
            <person name="Gallot-Lavallee L."/>
            <person name="Kops G.J.P.L."/>
            <person name="Archibald J.M."/>
            <person name="Simpson A.G.B."/>
            <person name="Roger A.J."/>
        </authorList>
    </citation>
    <scope>NUCLEOTIDE SEQUENCE</scope>
    <source>
        <strain evidence="2">BICM</strain>
    </source>
</reference>
<evidence type="ECO:0000259" key="1">
    <source>
        <dbReference type="Pfam" id="PF08606"/>
    </source>
</evidence>
<name>A0A8J6B1C4_9EUKA</name>
<dbReference type="Pfam" id="PF08606">
    <property type="entry name" value="Prp19"/>
    <property type="match status" value="1"/>
</dbReference>
<gene>
    <name evidence="2" type="ORF">J8273_7098</name>
</gene>
<sequence length="397" mass="42303">MNGQTSVPEIIQSLHSAWNTSLKDANQFREQSIDLRKQLLLSKREIESAKRVIADLILKNEKLEASSIPAAPAAPMPTILSRRDELKVPGRVAALIPLNEDMVASFGTEGIYTTSIAARATTQKASVRLAGAVAIKDAFVGVSRTVSESGEWESDHIVFIGKDWTLSSSLYHYSTNRIKIERFCSDSATNAVIVMSGSHWDILTVTPTAAAVICSGVLGTGRVGLALASHPTAATAAISAEDGDNGLIRVISVAPQSYNQMIVGKDLSKIQIEESDIKIADDVPYGLTVTSDSIQVSLESGHFAVYDLASKERQLSQDIHMVGDDFVHGVLRTDTCACALSVGPGVGVRLICPTGGYTTGWANMGNGQACVSSLRERGRSTETDLGVWGVGLDKVES</sequence>
<evidence type="ECO:0000313" key="2">
    <source>
        <dbReference type="EMBL" id="KAG9390839.1"/>
    </source>
</evidence>
<feature type="domain" description="Prp19 coiled-coil region" evidence="1">
    <location>
        <begin position="4"/>
        <end position="63"/>
    </location>
</feature>
<dbReference type="Proteomes" id="UP000717585">
    <property type="component" value="Unassembled WGS sequence"/>
</dbReference>
<evidence type="ECO:0000313" key="3">
    <source>
        <dbReference type="Proteomes" id="UP000717585"/>
    </source>
</evidence>
<comment type="caution">
    <text evidence="2">The sequence shown here is derived from an EMBL/GenBank/DDBJ whole genome shotgun (WGS) entry which is preliminary data.</text>
</comment>
<dbReference type="EMBL" id="JAHDYR010000062">
    <property type="protein sequence ID" value="KAG9390839.1"/>
    <property type="molecule type" value="Genomic_DNA"/>
</dbReference>
<dbReference type="InterPro" id="IPR013915">
    <property type="entry name" value="Prp19_cc"/>
</dbReference>